<dbReference type="EMBL" id="JAUSWH010000003">
    <property type="protein sequence ID" value="MDQ0455029.1"/>
    <property type="molecule type" value="Genomic_DNA"/>
</dbReference>
<sequence>MKNLRISLQLFLLVGGLMAAFAIATFFQIRSASETIYQQRYEMLRTEVETAISVLKRYQAKEAAGELSRQDAQKQAYDIVNAMKFEPDGYFFGYDYDVTMLFHPDPKRVGQNFKGKADSKGYAYRDELVKLGRAGGGQTDFYGPKPGQEGDNFRKTSYAKAFEPWGVVVVTGLYMDDLDAEVNAAIFKAISVNLIVGVLGLAAAYMVIRGISRPLKAIHDSLRAVADENVSIAIPHAEMPNEVGMMAKATKSLQEKVRERHAMVAREEEQQRALEAERERSAAMQAEEARQQAHVVATIGTSLEKLAVGDLTVRCDDLGPKYEGLRHNFNDALARLEQAMARVNLKGTDIGVSKEEIRRASGELAQRTERQAANLEETSAALDELSVAIRQTADGAREAANRVQTVSQEAQQSDTVVNRAIEAMSGIEKSSEEIAKIIGVIDEIAFQTNLLALNAGVEAARAGESGKGFAVVAQEVRELAQRSAAAAKEIREQIARSSGQVNEGVQLVGRTGDALRRIAQQITEANEVVSRIAASAQEQDTTLRSISSALNQLDTATQQNAAMAEETTASAEVLANDTGELLTLIQGFRVSRQNGGDLSTMAERMRQAG</sequence>
<dbReference type="Proteomes" id="UP001235269">
    <property type="component" value="Unassembled WGS sequence"/>
</dbReference>
<dbReference type="PROSITE" id="PS50885">
    <property type="entry name" value="HAMP"/>
    <property type="match status" value="2"/>
</dbReference>
<evidence type="ECO:0000259" key="12">
    <source>
        <dbReference type="PROSITE" id="PS50885"/>
    </source>
</evidence>
<keyword evidence="3" id="KW-0145">Chemotaxis</keyword>
<dbReference type="SUPFAM" id="SSF58104">
    <property type="entry name" value="Methyl-accepting chemotaxis protein (MCP) signaling domain"/>
    <property type="match status" value="1"/>
</dbReference>
<dbReference type="Gene3D" id="1.10.8.500">
    <property type="entry name" value="HAMP domain in histidine kinase"/>
    <property type="match status" value="1"/>
</dbReference>
<comment type="similarity">
    <text evidence="7">Belongs to the methyl-accepting chemotaxis (MCP) protein family.</text>
</comment>
<evidence type="ECO:0000256" key="2">
    <source>
        <dbReference type="ARBA" id="ARBA00022475"/>
    </source>
</evidence>
<dbReference type="RefSeq" id="WP_307157227.1">
    <property type="nucleotide sequence ID" value="NZ_JAUSWH010000003.1"/>
</dbReference>
<dbReference type="Pfam" id="PF00015">
    <property type="entry name" value="MCPsignal"/>
    <property type="match status" value="1"/>
</dbReference>
<accession>A0ABU0I9W6</accession>
<keyword evidence="5 10" id="KW-1133">Transmembrane helix</keyword>
<protein>
    <submittedName>
        <fullName evidence="13">Methyl-accepting chemotaxis protein</fullName>
    </submittedName>
</protein>
<evidence type="ECO:0000256" key="6">
    <source>
        <dbReference type="ARBA" id="ARBA00023136"/>
    </source>
</evidence>
<dbReference type="Gene3D" id="1.10.287.950">
    <property type="entry name" value="Methyl-accepting chemotaxis protein"/>
    <property type="match status" value="1"/>
</dbReference>
<reference evidence="13 14" key="1">
    <citation type="submission" date="2023-07" db="EMBL/GenBank/DDBJ databases">
        <title>Genomic Encyclopedia of Type Strains, Phase IV (KMG-IV): sequencing the most valuable type-strain genomes for metagenomic binning, comparative biology and taxonomic classification.</title>
        <authorList>
            <person name="Goeker M."/>
        </authorList>
    </citation>
    <scope>NUCLEOTIDE SEQUENCE [LARGE SCALE GENOMIC DNA]</scope>
    <source>
        <strain evidence="13 14">DSM 100301</strain>
    </source>
</reference>
<comment type="caution">
    <text evidence="13">The sequence shown here is derived from an EMBL/GenBank/DDBJ whole genome shotgun (WGS) entry which is preliminary data.</text>
</comment>
<evidence type="ECO:0000256" key="9">
    <source>
        <dbReference type="SAM" id="Coils"/>
    </source>
</evidence>
<evidence type="ECO:0000256" key="8">
    <source>
        <dbReference type="PROSITE-ProRule" id="PRU00284"/>
    </source>
</evidence>
<feature type="domain" description="HAMP" evidence="12">
    <location>
        <begin position="209"/>
        <end position="262"/>
    </location>
</feature>
<keyword evidence="9" id="KW-0175">Coiled coil</keyword>
<evidence type="ECO:0000256" key="5">
    <source>
        <dbReference type="ARBA" id="ARBA00022989"/>
    </source>
</evidence>
<dbReference type="PANTHER" id="PTHR43531">
    <property type="entry name" value="PROTEIN ICFG"/>
    <property type="match status" value="1"/>
</dbReference>
<evidence type="ECO:0000313" key="13">
    <source>
        <dbReference type="EMBL" id="MDQ0455029.1"/>
    </source>
</evidence>
<evidence type="ECO:0000256" key="4">
    <source>
        <dbReference type="ARBA" id="ARBA00022692"/>
    </source>
</evidence>
<name>A0ABU0I9W6_9HYPH</name>
<dbReference type="InterPro" id="IPR004089">
    <property type="entry name" value="MCPsignal_dom"/>
</dbReference>
<proteinExistence type="inferred from homology"/>
<dbReference type="SMART" id="SM00283">
    <property type="entry name" value="MA"/>
    <property type="match status" value="1"/>
</dbReference>
<feature type="transmembrane region" description="Helical" evidence="10">
    <location>
        <begin position="185"/>
        <end position="208"/>
    </location>
</feature>
<evidence type="ECO:0000256" key="3">
    <source>
        <dbReference type="ARBA" id="ARBA00022500"/>
    </source>
</evidence>
<keyword evidence="6 10" id="KW-0472">Membrane</keyword>
<keyword evidence="8" id="KW-0807">Transducer</keyword>
<evidence type="ECO:0000256" key="1">
    <source>
        <dbReference type="ARBA" id="ARBA00004651"/>
    </source>
</evidence>
<evidence type="ECO:0000256" key="10">
    <source>
        <dbReference type="SAM" id="Phobius"/>
    </source>
</evidence>
<dbReference type="PRINTS" id="PR00260">
    <property type="entry name" value="CHEMTRNSDUCR"/>
</dbReference>
<keyword evidence="2" id="KW-1003">Cell membrane</keyword>
<evidence type="ECO:0000259" key="11">
    <source>
        <dbReference type="PROSITE" id="PS50111"/>
    </source>
</evidence>
<gene>
    <name evidence="13" type="ORF">QO005_001359</name>
</gene>
<keyword evidence="14" id="KW-1185">Reference proteome</keyword>
<dbReference type="SMART" id="SM00304">
    <property type="entry name" value="HAMP"/>
    <property type="match status" value="2"/>
</dbReference>
<dbReference type="InterPro" id="IPR051310">
    <property type="entry name" value="MCP_chemotaxis"/>
</dbReference>
<dbReference type="InterPro" id="IPR003660">
    <property type="entry name" value="HAMP_dom"/>
</dbReference>
<feature type="domain" description="HAMP" evidence="12">
    <location>
        <begin position="290"/>
        <end position="341"/>
    </location>
</feature>
<feature type="coiled-coil region" evidence="9">
    <location>
        <begin position="322"/>
        <end position="385"/>
    </location>
</feature>
<dbReference type="PROSITE" id="PS50111">
    <property type="entry name" value="CHEMOTAXIS_TRANSDUC_2"/>
    <property type="match status" value="1"/>
</dbReference>
<dbReference type="CDD" id="cd11386">
    <property type="entry name" value="MCP_signal"/>
    <property type="match status" value="1"/>
</dbReference>
<dbReference type="InterPro" id="IPR004090">
    <property type="entry name" value="Chemotax_Me-accpt_rcpt"/>
</dbReference>
<dbReference type="SMART" id="SM01049">
    <property type="entry name" value="Cache_2"/>
    <property type="match status" value="1"/>
</dbReference>
<dbReference type="Pfam" id="PF17200">
    <property type="entry name" value="sCache_2"/>
    <property type="match status" value="1"/>
</dbReference>
<comment type="subcellular location">
    <subcellularLocation>
        <location evidence="1">Cell membrane</location>
        <topology evidence="1">Multi-pass membrane protein</topology>
    </subcellularLocation>
</comment>
<keyword evidence="4 10" id="KW-0812">Transmembrane</keyword>
<organism evidence="13 14">
    <name type="scientific">Rhizobium paknamense</name>
    <dbReference type="NCBI Taxonomy" id="1206817"/>
    <lineage>
        <taxon>Bacteria</taxon>
        <taxon>Pseudomonadati</taxon>
        <taxon>Pseudomonadota</taxon>
        <taxon>Alphaproteobacteria</taxon>
        <taxon>Hyphomicrobiales</taxon>
        <taxon>Rhizobiaceae</taxon>
        <taxon>Rhizobium/Agrobacterium group</taxon>
        <taxon>Rhizobium</taxon>
    </lineage>
</organism>
<evidence type="ECO:0000313" key="14">
    <source>
        <dbReference type="Proteomes" id="UP001235269"/>
    </source>
</evidence>
<dbReference type="PANTHER" id="PTHR43531:SF11">
    <property type="entry name" value="METHYL-ACCEPTING CHEMOTAXIS PROTEIN 3"/>
    <property type="match status" value="1"/>
</dbReference>
<dbReference type="InterPro" id="IPR033480">
    <property type="entry name" value="sCache_2"/>
</dbReference>
<dbReference type="Gene3D" id="3.30.450.20">
    <property type="entry name" value="PAS domain"/>
    <property type="match status" value="1"/>
</dbReference>
<feature type="domain" description="Methyl-accepting transducer" evidence="11">
    <location>
        <begin position="346"/>
        <end position="575"/>
    </location>
</feature>
<evidence type="ECO:0000256" key="7">
    <source>
        <dbReference type="ARBA" id="ARBA00029447"/>
    </source>
</evidence>